<dbReference type="AlphaFoldDB" id="A0A947DHV5"/>
<evidence type="ECO:0000313" key="5">
    <source>
        <dbReference type="Proteomes" id="UP000717364"/>
    </source>
</evidence>
<keyword evidence="5" id="KW-1185">Reference proteome</keyword>
<dbReference type="PANTHER" id="PTHR33619">
    <property type="entry name" value="POLYSACCHARIDE EXPORT PROTEIN GFCE-RELATED"/>
    <property type="match status" value="1"/>
</dbReference>
<dbReference type="EMBL" id="JADOES010000047">
    <property type="protein sequence ID" value="MBT9317467.1"/>
    <property type="molecule type" value="Genomic_DNA"/>
</dbReference>
<protein>
    <submittedName>
        <fullName evidence="4">Polysaccharide biosynthesis/export family protein</fullName>
    </submittedName>
</protein>
<comment type="caution">
    <text evidence="4">The sequence shown here is derived from an EMBL/GenBank/DDBJ whole genome shotgun (WGS) entry which is preliminary data.</text>
</comment>
<accession>A0A947DHV5</accession>
<reference evidence="4" key="1">
    <citation type="submission" date="2020-11" db="EMBL/GenBank/DDBJ databases">
        <authorList>
            <person name="Konstantinou D."/>
            <person name="Gkelis S."/>
            <person name="Popin R."/>
            <person name="Fewer D."/>
            <person name="Sivonen K."/>
        </authorList>
    </citation>
    <scope>NUCLEOTIDE SEQUENCE</scope>
    <source>
        <strain evidence="4">TAU-MAC 1115</strain>
    </source>
</reference>
<name>A0A947DHV5_9CYAN</name>
<reference evidence="4" key="2">
    <citation type="journal article" date="2021" name="Mar. Drugs">
        <title>Genome Reduction and Secondary Metabolism of the Marine Sponge-Associated Cyanobacterium Leptothoe.</title>
        <authorList>
            <person name="Konstantinou D."/>
            <person name="Popin R.V."/>
            <person name="Fewer D.P."/>
            <person name="Sivonen K."/>
            <person name="Gkelis S."/>
        </authorList>
    </citation>
    <scope>NUCLEOTIDE SEQUENCE</scope>
    <source>
        <strain evidence="4">TAU-MAC 1115</strain>
    </source>
</reference>
<evidence type="ECO:0000259" key="2">
    <source>
        <dbReference type="Pfam" id="PF02563"/>
    </source>
</evidence>
<proteinExistence type="predicted"/>
<feature type="domain" description="Soluble ligand binding" evidence="3">
    <location>
        <begin position="131"/>
        <end position="165"/>
    </location>
</feature>
<dbReference type="RefSeq" id="WP_215610530.1">
    <property type="nucleotide sequence ID" value="NZ_JADOES010000047.1"/>
</dbReference>
<organism evidence="4 5">
    <name type="scientific">Leptothoe spongobia TAU-MAC 1115</name>
    <dbReference type="NCBI Taxonomy" id="1967444"/>
    <lineage>
        <taxon>Bacteria</taxon>
        <taxon>Bacillati</taxon>
        <taxon>Cyanobacteriota</taxon>
        <taxon>Cyanophyceae</taxon>
        <taxon>Nodosilineales</taxon>
        <taxon>Cymatolegaceae</taxon>
        <taxon>Leptothoe</taxon>
        <taxon>Leptothoe spongobia</taxon>
    </lineage>
</organism>
<gene>
    <name evidence="4" type="ORF">IXB50_18750</name>
</gene>
<keyword evidence="1" id="KW-0732">Signal</keyword>
<dbReference type="Proteomes" id="UP000717364">
    <property type="component" value="Unassembled WGS sequence"/>
</dbReference>
<dbReference type="GO" id="GO:0015159">
    <property type="term" value="F:polysaccharide transmembrane transporter activity"/>
    <property type="evidence" value="ECO:0007669"/>
    <property type="project" value="InterPro"/>
</dbReference>
<dbReference type="Pfam" id="PF10531">
    <property type="entry name" value="SLBB"/>
    <property type="match status" value="2"/>
</dbReference>
<feature type="domain" description="Soluble ligand binding" evidence="3">
    <location>
        <begin position="217"/>
        <end position="262"/>
    </location>
</feature>
<dbReference type="InterPro" id="IPR049712">
    <property type="entry name" value="Poly_export"/>
</dbReference>
<dbReference type="PANTHER" id="PTHR33619:SF3">
    <property type="entry name" value="POLYSACCHARIDE EXPORT PROTEIN GFCE-RELATED"/>
    <property type="match status" value="1"/>
</dbReference>
<evidence type="ECO:0000256" key="1">
    <source>
        <dbReference type="ARBA" id="ARBA00022729"/>
    </source>
</evidence>
<dbReference type="Pfam" id="PF02563">
    <property type="entry name" value="Poly_export"/>
    <property type="match status" value="1"/>
</dbReference>
<feature type="domain" description="Polysaccharide export protein N-terminal" evidence="2">
    <location>
        <begin position="18"/>
        <end position="91"/>
    </location>
</feature>
<dbReference type="Gene3D" id="3.30.1950.10">
    <property type="entry name" value="wza like domain"/>
    <property type="match status" value="1"/>
</dbReference>
<dbReference type="Gene3D" id="3.10.560.10">
    <property type="entry name" value="Outer membrane lipoprotein wza domain like"/>
    <property type="match status" value="2"/>
</dbReference>
<sequence>MAETPEVTPSQFSQGISSYDYLLGSGDQIAIEVVGYPEFADNHVVLPDGTISIPLIGPVQASGRTLSSLANAIENQLGSSYLVNPIVDLSLLTLRPISVTLSGEVHRPGPLLLDSLQTNRNEGPNTGRGPTLVNALIEAGGVTNFADIREITVRRFDANGRPETIALNFWDSLVSEPTAINLMLRDGDSIIVPRLSPEESLDRTLIARSTIAPGTIRVKVVGEVMNPGEVQVTPDSTLSSAIATAGGPTDDAKLRKVAFIRMDEYENVTTQELDLRNLTDSIQVQDGDVIIVPKTGVSTGLDFATRLLNPLRFFTDIWRILD</sequence>
<dbReference type="InterPro" id="IPR003715">
    <property type="entry name" value="Poly_export_N"/>
</dbReference>
<evidence type="ECO:0000313" key="4">
    <source>
        <dbReference type="EMBL" id="MBT9317467.1"/>
    </source>
</evidence>
<evidence type="ECO:0000259" key="3">
    <source>
        <dbReference type="Pfam" id="PF10531"/>
    </source>
</evidence>
<dbReference type="InterPro" id="IPR019554">
    <property type="entry name" value="Soluble_ligand-bd"/>
</dbReference>